<evidence type="ECO:0000256" key="1">
    <source>
        <dbReference type="SAM" id="SignalP"/>
    </source>
</evidence>
<protein>
    <submittedName>
        <fullName evidence="2">DUF1120 domain-containing protein</fullName>
    </submittedName>
</protein>
<organism evidence="2 3">
    <name type="scientific">Metapseudomonas resinovorans</name>
    <name type="common">Pseudomonas resinovorans</name>
    <dbReference type="NCBI Taxonomy" id="53412"/>
    <lineage>
        <taxon>Bacteria</taxon>
        <taxon>Pseudomonadati</taxon>
        <taxon>Pseudomonadota</taxon>
        <taxon>Gammaproteobacteria</taxon>
        <taxon>Pseudomonadales</taxon>
        <taxon>Pseudomonadaceae</taxon>
        <taxon>Metapseudomonas</taxon>
    </lineage>
</organism>
<accession>A0ABT4YA02</accession>
<proteinExistence type="predicted"/>
<reference evidence="2 3" key="1">
    <citation type="submission" date="2022-07" db="EMBL/GenBank/DDBJ databases">
        <title>Genome Analysis of Selected Gammaproteobacteria from Nigerian Food snails.</title>
        <authorList>
            <person name="Okafor A.C."/>
        </authorList>
    </citation>
    <scope>NUCLEOTIDE SEQUENCE [LARGE SCALE GENOMIC DNA]</scope>
    <source>
        <strain evidence="2 3">Awg 2</strain>
    </source>
</reference>
<feature type="signal peptide" evidence="1">
    <location>
        <begin position="1"/>
        <end position="20"/>
    </location>
</feature>
<keyword evidence="1" id="KW-0732">Signal</keyword>
<dbReference type="InterPro" id="IPR010546">
    <property type="entry name" value="DUF1120"/>
</dbReference>
<gene>
    <name evidence="2" type="ORF">NNO07_21185</name>
</gene>
<dbReference type="Pfam" id="PF06551">
    <property type="entry name" value="DUF1120"/>
    <property type="match status" value="1"/>
</dbReference>
<sequence>MDKRALLPSVMIFVASAVTAANSVDLRVTGTIVPAACDITLAGGDFDFGSINSGNLNATSETVLASPGQKSINVICSAPTLVGIRAIDNRAGTATNSAEDAYGVGQDAQGGKIGFYFIDISADPVVDGATAFKSWSNDAGLNWGATSRSVLPHTPGVVISWNITGQNADPDNVTLVAQPINVQLHIAPTETLDTSADITIDGSATIELVYL</sequence>
<evidence type="ECO:0000313" key="2">
    <source>
        <dbReference type="EMBL" id="MDA8485591.1"/>
    </source>
</evidence>
<feature type="chain" id="PRO_5047530668" evidence="1">
    <location>
        <begin position="21"/>
        <end position="211"/>
    </location>
</feature>
<comment type="caution">
    <text evidence="2">The sequence shown here is derived from an EMBL/GenBank/DDBJ whole genome shotgun (WGS) entry which is preliminary data.</text>
</comment>
<name>A0ABT4YA02_METRE</name>
<dbReference type="EMBL" id="JANEWF010000031">
    <property type="protein sequence ID" value="MDA8485591.1"/>
    <property type="molecule type" value="Genomic_DNA"/>
</dbReference>
<keyword evidence="3" id="KW-1185">Reference proteome</keyword>
<dbReference type="Proteomes" id="UP001211689">
    <property type="component" value="Unassembled WGS sequence"/>
</dbReference>
<dbReference type="RefSeq" id="WP_271471853.1">
    <property type="nucleotide sequence ID" value="NZ_JANEWF010000031.1"/>
</dbReference>
<evidence type="ECO:0000313" key="3">
    <source>
        <dbReference type="Proteomes" id="UP001211689"/>
    </source>
</evidence>